<keyword evidence="3" id="KW-1185">Reference proteome</keyword>
<feature type="region of interest" description="Disordered" evidence="1">
    <location>
        <begin position="1"/>
        <end position="20"/>
    </location>
</feature>
<protein>
    <submittedName>
        <fullName evidence="2">Uncharacterized protein</fullName>
    </submittedName>
</protein>
<dbReference type="Gramene" id="C.cajan_37364.t">
    <property type="protein sequence ID" value="C.cajan_37364.t"/>
    <property type="gene ID" value="C.cajan_37364"/>
</dbReference>
<dbReference type="AlphaFoldDB" id="A0A151RCF9"/>
<feature type="compositionally biased region" description="Polar residues" evidence="1">
    <location>
        <begin position="65"/>
        <end position="75"/>
    </location>
</feature>
<reference evidence="2" key="1">
    <citation type="journal article" date="2012" name="Nat. Biotechnol.">
        <title>Draft genome sequence of pigeonpea (Cajanus cajan), an orphan legume crop of resource-poor farmers.</title>
        <authorList>
            <person name="Varshney R.K."/>
            <person name="Chen W."/>
            <person name="Li Y."/>
            <person name="Bharti A.K."/>
            <person name="Saxena R.K."/>
            <person name="Schlueter J.A."/>
            <person name="Donoghue M.T."/>
            <person name="Azam S."/>
            <person name="Fan G."/>
            <person name="Whaley A.M."/>
            <person name="Farmer A.D."/>
            <person name="Sheridan J."/>
            <person name="Iwata A."/>
            <person name="Tuteja R."/>
            <person name="Penmetsa R.V."/>
            <person name="Wu W."/>
            <person name="Upadhyaya H.D."/>
            <person name="Yang S.P."/>
            <person name="Shah T."/>
            <person name="Saxena K.B."/>
            <person name="Michael T."/>
            <person name="McCombie W.R."/>
            <person name="Yang B."/>
            <person name="Zhang G."/>
            <person name="Yang H."/>
            <person name="Wang J."/>
            <person name="Spillane C."/>
            <person name="Cook D.R."/>
            <person name="May G.D."/>
            <person name="Xu X."/>
            <person name="Jackson S.A."/>
        </authorList>
    </citation>
    <scope>NUCLEOTIDE SEQUENCE [LARGE SCALE GENOMIC DNA]</scope>
</reference>
<sequence>NHDPSSHLVKIPPATGEKSLPLGVQFNDVHALQLLKNVTSNGTTALTEMRRSATIPLAPTINPLKCTNTKSSSQIDLPCHGS</sequence>
<dbReference type="EMBL" id="KQ483854">
    <property type="protein sequence ID" value="KYP40149.1"/>
    <property type="molecule type" value="Genomic_DNA"/>
</dbReference>
<feature type="non-terminal residue" evidence="2">
    <location>
        <position position="1"/>
    </location>
</feature>
<evidence type="ECO:0000313" key="2">
    <source>
        <dbReference type="EMBL" id="KYP40149.1"/>
    </source>
</evidence>
<evidence type="ECO:0000256" key="1">
    <source>
        <dbReference type="SAM" id="MobiDB-lite"/>
    </source>
</evidence>
<proteinExistence type="predicted"/>
<accession>A0A151RCF9</accession>
<name>A0A151RCF9_CAJCA</name>
<feature type="region of interest" description="Disordered" evidence="1">
    <location>
        <begin position="60"/>
        <end position="82"/>
    </location>
</feature>
<dbReference type="Proteomes" id="UP000075243">
    <property type="component" value="Unassembled WGS sequence"/>
</dbReference>
<evidence type="ECO:0000313" key="3">
    <source>
        <dbReference type="Proteomes" id="UP000075243"/>
    </source>
</evidence>
<organism evidence="2 3">
    <name type="scientific">Cajanus cajan</name>
    <name type="common">Pigeon pea</name>
    <name type="synonym">Cajanus indicus</name>
    <dbReference type="NCBI Taxonomy" id="3821"/>
    <lineage>
        <taxon>Eukaryota</taxon>
        <taxon>Viridiplantae</taxon>
        <taxon>Streptophyta</taxon>
        <taxon>Embryophyta</taxon>
        <taxon>Tracheophyta</taxon>
        <taxon>Spermatophyta</taxon>
        <taxon>Magnoliopsida</taxon>
        <taxon>eudicotyledons</taxon>
        <taxon>Gunneridae</taxon>
        <taxon>Pentapetalae</taxon>
        <taxon>rosids</taxon>
        <taxon>fabids</taxon>
        <taxon>Fabales</taxon>
        <taxon>Fabaceae</taxon>
        <taxon>Papilionoideae</taxon>
        <taxon>50 kb inversion clade</taxon>
        <taxon>NPAAA clade</taxon>
        <taxon>indigoferoid/millettioid clade</taxon>
        <taxon>Phaseoleae</taxon>
        <taxon>Cajanus</taxon>
    </lineage>
</organism>
<gene>
    <name evidence="2" type="ORF">KK1_038517</name>
</gene>